<dbReference type="PROSITE" id="PS00217">
    <property type="entry name" value="SUGAR_TRANSPORT_2"/>
    <property type="match status" value="1"/>
</dbReference>
<feature type="transmembrane region" description="Helical" evidence="5">
    <location>
        <begin position="60"/>
        <end position="81"/>
    </location>
</feature>
<feature type="transmembrane region" description="Helical" evidence="5">
    <location>
        <begin position="93"/>
        <end position="116"/>
    </location>
</feature>
<evidence type="ECO:0000256" key="4">
    <source>
        <dbReference type="ARBA" id="ARBA00023136"/>
    </source>
</evidence>
<dbReference type="InterPro" id="IPR020846">
    <property type="entry name" value="MFS_dom"/>
</dbReference>
<evidence type="ECO:0000256" key="5">
    <source>
        <dbReference type="SAM" id="Phobius"/>
    </source>
</evidence>
<dbReference type="Gene3D" id="1.20.1250.20">
    <property type="entry name" value="MFS general substrate transporter like domains"/>
    <property type="match status" value="2"/>
</dbReference>
<accession>A0ABV8YWN2</accession>
<evidence type="ECO:0000256" key="3">
    <source>
        <dbReference type="ARBA" id="ARBA00022989"/>
    </source>
</evidence>
<keyword evidence="3 5" id="KW-1133">Transmembrane helix</keyword>
<name>A0ABV8YWN2_9ACTN</name>
<proteinExistence type="predicted"/>
<protein>
    <submittedName>
        <fullName evidence="7">MFS transporter</fullName>
    </submittedName>
</protein>
<feature type="transmembrane region" description="Helical" evidence="5">
    <location>
        <begin position="269"/>
        <end position="291"/>
    </location>
</feature>
<dbReference type="CDD" id="cd17316">
    <property type="entry name" value="MFS_SV2_like"/>
    <property type="match status" value="1"/>
</dbReference>
<reference evidence="8" key="1">
    <citation type="journal article" date="2019" name="Int. J. Syst. Evol. Microbiol.">
        <title>The Global Catalogue of Microorganisms (GCM) 10K type strain sequencing project: providing services to taxonomists for standard genome sequencing and annotation.</title>
        <authorList>
            <consortium name="The Broad Institute Genomics Platform"/>
            <consortium name="The Broad Institute Genome Sequencing Center for Infectious Disease"/>
            <person name="Wu L."/>
            <person name="Ma J."/>
        </authorList>
    </citation>
    <scope>NUCLEOTIDE SEQUENCE [LARGE SCALE GENOMIC DNA]</scope>
    <source>
        <strain evidence="8">DT43</strain>
    </source>
</reference>
<dbReference type="EMBL" id="JBHSFG010000063">
    <property type="protein sequence ID" value="MFC4469612.1"/>
    <property type="molecule type" value="Genomic_DNA"/>
</dbReference>
<dbReference type="PANTHER" id="PTHR23508">
    <property type="entry name" value="CARBOXYLIC ACID TRANSPORTER PROTEIN HOMOLOG"/>
    <property type="match status" value="1"/>
</dbReference>
<dbReference type="SUPFAM" id="SSF103473">
    <property type="entry name" value="MFS general substrate transporter"/>
    <property type="match status" value="1"/>
</dbReference>
<evidence type="ECO:0000313" key="7">
    <source>
        <dbReference type="EMBL" id="MFC4469612.1"/>
    </source>
</evidence>
<feature type="transmembrane region" description="Helical" evidence="5">
    <location>
        <begin position="359"/>
        <end position="382"/>
    </location>
</feature>
<comment type="caution">
    <text evidence="7">The sequence shown here is derived from an EMBL/GenBank/DDBJ whole genome shotgun (WGS) entry which is preliminary data.</text>
</comment>
<evidence type="ECO:0000256" key="2">
    <source>
        <dbReference type="ARBA" id="ARBA00022692"/>
    </source>
</evidence>
<dbReference type="Proteomes" id="UP001596012">
    <property type="component" value="Unassembled WGS sequence"/>
</dbReference>
<keyword evidence="2 5" id="KW-0812">Transmembrane</keyword>
<dbReference type="InterPro" id="IPR005829">
    <property type="entry name" value="Sugar_transporter_CS"/>
</dbReference>
<keyword evidence="4 5" id="KW-0472">Membrane</keyword>
<feature type="transmembrane region" description="Helical" evidence="5">
    <location>
        <begin position="181"/>
        <end position="200"/>
    </location>
</feature>
<gene>
    <name evidence="7" type="ORF">ACFPH6_34785</name>
</gene>
<evidence type="ECO:0000313" key="8">
    <source>
        <dbReference type="Proteomes" id="UP001596012"/>
    </source>
</evidence>
<dbReference type="RefSeq" id="WP_386348905.1">
    <property type="nucleotide sequence ID" value="NZ_JBHSFG010000063.1"/>
</dbReference>
<dbReference type="PROSITE" id="PS50850">
    <property type="entry name" value="MFS"/>
    <property type="match status" value="1"/>
</dbReference>
<evidence type="ECO:0000259" key="6">
    <source>
        <dbReference type="PROSITE" id="PS50850"/>
    </source>
</evidence>
<feature type="transmembrane region" description="Helical" evidence="5">
    <location>
        <begin position="328"/>
        <end position="347"/>
    </location>
</feature>
<dbReference type="PANTHER" id="PTHR23508:SF10">
    <property type="entry name" value="CARBOXYLIC ACID TRANSPORTER PROTEIN HOMOLOG"/>
    <property type="match status" value="1"/>
</dbReference>
<feature type="transmembrane region" description="Helical" evidence="5">
    <location>
        <begin position="152"/>
        <end position="175"/>
    </location>
</feature>
<feature type="transmembrane region" description="Helical" evidence="5">
    <location>
        <begin position="26"/>
        <end position="48"/>
    </location>
</feature>
<feature type="transmembrane region" description="Helical" evidence="5">
    <location>
        <begin position="238"/>
        <end position="263"/>
    </location>
</feature>
<dbReference type="Pfam" id="PF07690">
    <property type="entry name" value="MFS_1"/>
    <property type="match status" value="1"/>
</dbReference>
<dbReference type="PROSITE" id="PS00216">
    <property type="entry name" value="SUGAR_TRANSPORT_1"/>
    <property type="match status" value="1"/>
</dbReference>
<feature type="domain" description="Major facilitator superfamily (MFS) profile" evidence="6">
    <location>
        <begin position="26"/>
        <end position="417"/>
    </location>
</feature>
<sequence length="443" mass="46532">MLRKRSAAPPPLGGANPDARRYENKLLVILFLGFGLVFFDRQALLFLVPFINEDIPLSNTALGTLSGVLALTWALSGMISGRLSDRLGRRKPVIIIAVVLFSCLSASSGLVTGFAALLAARALMGLAEGAVLPASQSLMVEASQEHRRGLNMGLLQGSSAGLLGGILCPLAVVWIATQYSWRLAFVITIVPGLLLALWIWRSVREEPPGGRVMTQPVAEAVDAVAKPSIGSILRQRNIILCVLIACAYMTWFFVIITFAPVYMTSVKGFSPATMSGVVTCLGVAWVVWGFVTPGISDRFGRKNTLIVFTVMAALCPLAVVYVSSPVMLGAVVVLTYTGLGCFTLFMATIPAETVPRGALATALGLVMGIGELAGGFLAPVIAGWASDNWGLQTAMYISAAGAALVVLLALGLKETAPAVLRRKNAAAVRAGAAERTTSEAAVS</sequence>
<evidence type="ECO:0000256" key="1">
    <source>
        <dbReference type="ARBA" id="ARBA00004651"/>
    </source>
</evidence>
<comment type="subcellular location">
    <subcellularLocation>
        <location evidence="1">Cell membrane</location>
        <topology evidence="1">Multi-pass membrane protein</topology>
    </subcellularLocation>
</comment>
<dbReference type="InterPro" id="IPR036259">
    <property type="entry name" value="MFS_trans_sf"/>
</dbReference>
<feature type="transmembrane region" description="Helical" evidence="5">
    <location>
        <begin position="303"/>
        <end position="322"/>
    </location>
</feature>
<organism evidence="7 8">
    <name type="scientific">Streptomyces xiangluensis</name>
    <dbReference type="NCBI Taxonomy" id="2665720"/>
    <lineage>
        <taxon>Bacteria</taxon>
        <taxon>Bacillati</taxon>
        <taxon>Actinomycetota</taxon>
        <taxon>Actinomycetes</taxon>
        <taxon>Kitasatosporales</taxon>
        <taxon>Streptomycetaceae</taxon>
        <taxon>Streptomyces</taxon>
    </lineage>
</organism>
<feature type="transmembrane region" description="Helical" evidence="5">
    <location>
        <begin position="394"/>
        <end position="412"/>
    </location>
</feature>
<keyword evidence="8" id="KW-1185">Reference proteome</keyword>
<dbReference type="InterPro" id="IPR011701">
    <property type="entry name" value="MFS"/>
</dbReference>